<keyword evidence="2" id="KW-1185">Reference proteome</keyword>
<organism evidence="1 2">
    <name type="scientific">Dictyocaulus viviparus</name>
    <name type="common">Bovine lungworm</name>
    <dbReference type="NCBI Taxonomy" id="29172"/>
    <lineage>
        <taxon>Eukaryota</taxon>
        <taxon>Metazoa</taxon>
        <taxon>Ecdysozoa</taxon>
        <taxon>Nematoda</taxon>
        <taxon>Chromadorea</taxon>
        <taxon>Rhabditida</taxon>
        <taxon>Rhabditina</taxon>
        <taxon>Rhabditomorpha</taxon>
        <taxon>Strongyloidea</taxon>
        <taxon>Metastrongylidae</taxon>
        <taxon>Dictyocaulus</taxon>
    </lineage>
</organism>
<reference evidence="2" key="2">
    <citation type="journal article" date="2016" name="Sci. Rep.">
        <title>Dictyocaulus viviparus genome, variome and transcriptome elucidate lungworm biology and support future intervention.</title>
        <authorList>
            <person name="McNulty S.N."/>
            <person name="Strube C."/>
            <person name="Rosa B.A."/>
            <person name="Martin J.C."/>
            <person name="Tyagi R."/>
            <person name="Choi Y.J."/>
            <person name="Wang Q."/>
            <person name="Hallsworth Pepin K."/>
            <person name="Zhang X."/>
            <person name="Ozersky P."/>
            <person name="Wilson R.K."/>
            <person name="Sternberg P.W."/>
            <person name="Gasser R.B."/>
            <person name="Mitreva M."/>
        </authorList>
    </citation>
    <scope>NUCLEOTIDE SEQUENCE [LARGE SCALE GENOMIC DNA]</scope>
    <source>
        <strain evidence="2">HannoverDv2000</strain>
    </source>
</reference>
<evidence type="ECO:0000313" key="2">
    <source>
        <dbReference type="Proteomes" id="UP000053766"/>
    </source>
</evidence>
<reference evidence="1 2" key="1">
    <citation type="submission" date="2013-11" db="EMBL/GenBank/DDBJ databases">
        <title>Draft genome of the bovine lungworm Dictyocaulus viviparus.</title>
        <authorList>
            <person name="Mitreva M."/>
        </authorList>
    </citation>
    <scope>NUCLEOTIDE SEQUENCE [LARGE SCALE GENOMIC DNA]</scope>
    <source>
        <strain evidence="1 2">HannoverDv2000</strain>
    </source>
</reference>
<protein>
    <submittedName>
        <fullName evidence="1">Uncharacterized protein</fullName>
    </submittedName>
</protein>
<dbReference type="AlphaFoldDB" id="A0A0D8Y9N8"/>
<dbReference type="EMBL" id="KN716151">
    <property type="protein sequence ID" value="KJH53568.1"/>
    <property type="molecule type" value="Genomic_DNA"/>
</dbReference>
<dbReference type="STRING" id="29172.A0A0D8Y9N8"/>
<proteinExistence type="predicted"/>
<name>A0A0D8Y9N8_DICVI</name>
<accession>A0A0D8Y9N8</accession>
<gene>
    <name evidence="1" type="ORF">DICVIV_00313</name>
</gene>
<dbReference type="Proteomes" id="UP000053766">
    <property type="component" value="Unassembled WGS sequence"/>
</dbReference>
<sequence length="125" mass="15070">MDCGLWCVFSERRRHIERLWRRRLLVTSDERRARRRNRIEHKKEESIGRLFAKSLKDLLFLFCLYFHAGQKNRKFTCIIWNEIHKREALEDIGEVRSSLYRGRFRGKLSTCSSSKNASTDHKIIT</sequence>
<evidence type="ECO:0000313" key="1">
    <source>
        <dbReference type="EMBL" id="KJH53568.1"/>
    </source>
</evidence>